<name>A0A0C9VMB9_9AGAM</name>
<dbReference type="OrthoDB" id="66095at2759"/>
<evidence type="ECO:0000313" key="4">
    <source>
        <dbReference type="Proteomes" id="UP000053820"/>
    </source>
</evidence>
<feature type="region of interest" description="Disordered" evidence="1">
    <location>
        <begin position="143"/>
        <end position="169"/>
    </location>
</feature>
<evidence type="ECO:0000256" key="1">
    <source>
        <dbReference type="SAM" id="MobiDB-lite"/>
    </source>
</evidence>
<dbReference type="Proteomes" id="UP000053820">
    <property type="component" value="Unassembled WGS sequence"/>
</dbReference>
<reference evidence="3 4" key="1">
    <citation type="submission" date="2014-04" db="EMBL/GenBank/DDBJ databases">
        <title>Evolutionary Origins and Diversification of the Mycorrhizal Mutualists.</title>
        <authorList>
            <consortium name="DOE Joint Genome Institute"/>
            <consortium name="Mycorrhizal Genomics Consortium"/>
            <person name="Kohler A."/>
            <person name="Kuo A."/>
            <person name="Nagy L.G."/>
            <person name="Floudas D."/>
            <person name="Copeland A."/>
            <person name="Barry K.W."/>
            <person name="Cichocki N."/>
            <person name="Veneault-Fourrey C."/>
            <person name="LaButti K."/>
            <person name="Lindquist E.A."/>
            <person name="Lipzen A."/>
            <person name="Lundell T."/>
            <person name="Morin E."/>
            <person name="Murat C."/>
            <person name="Riley R."/>
            <person name="Ohm R."/>
            <person name="Sun H."/>
            <person name="Tunlid A."/>
            <person name="Henrissat B."/>
            <person name="Grigoriev I.V."/>
            <person name="Hibbett D.S."/>
            <person name="Martin F."/>
        </authorList>
    </citation>
    <scope>NUCLEOTIDE SEQUENCE [LARGE SCALE GENOMIC DNA]</scope>
    <source>
        <strain evidence="3 4">MD-312</strain>
    </source>
</reference>
<proteinExistence type="predicted"/>
<dbReference type="AlphaFoldDB" id="A0A0C9VMB9"/>
<dbReference type="EMBL" id="KN839911">
    <property type="protein sequence ID" value="KIJ58780.1"/>
    <property type="molecule type" value="Genomic_DNA"/>
</dbReference>
<evidence type="ECO:0000313" key="2">
    <source>
        <dbReference type="EMBL" id="KIJ58773.1"/>
    </source>
</evidence>
<dbReference type="HOGENOM" id="CLU_041809_0_0_1"/>
<dbReference type="EMBL" id="KN839911">
    <property type="protein sequence ID" value="KIJ58773.1"/>
    <property type="molecule type" value="Genomic_DNA"/>
</dbReference>
<evidence type="ECO:0000313" key="3">
    <source>
        <dbReference type="EMBL" id="KIJ58780.1"/>
    </source>
</evidence>
<organism evidence="3 4">
    <name type="scientific">Hydnomerulius pinastri MD-312</name>
    <dbReference type="NCBI Taxonomy" id="994086"/>
    <lineage>
        <taxon>Eukaryota</taxon>
        <taxon>Fungi</taxon>
        <taxon>Dikarya</taxon>
        <taxon>Basidiomycota</taxon>
        <taxon>Agaricomycotina</taxon>
        <taxon>Agaricomycetes</taxon>
        <taxon>Agaricomycetidae</taxon>
        <taxon>Boletales</taxon>
        <taxon>Boletales incertae sedis</taxon>
        <taxon>Leucogyrophana</taxon>
    </lineage>
</organism>
<keyword evidence="4" id="KW-1185">Reference proteome</keyword>
<accession>A0A0C9VMB9</accession>
<protein>
    <submittedName>
        <fullName evidence="3">Uncharacterized protein</fullName>
    </submittedName>
</protein>
<gene>
    <name evidence="3" type="ORF">HYDPIDRAFT_102047</name>
    <name evidence="2" type="ORF">HYDPIDRAFT_102050</name>
</gene>
<sequence>MHRSTPYSPTISDILKVRRYFTLITHPLPTELTDVILNEASYWAHSSITVNEVRSVTNGSELYLRTLPLACPQTEGNFTLAARDVASPSLPQTSAHPCRMIEFQIWGHDQGWSSYPEDHGTHNESWTWFSARVEEPIELPASSCMEGSGSAQSPTLPATFKPKDLGPPSDRTRGFVDVQTNIHAKGETTQHTVTWHYLDSVDEGSPAAKKASVRGQNWKALDGKIVNGMRPGDCIALWINARYPGWRCTIEKAKITVYWAV</sequence>